<protein>
    <submittedName>
        <fullName evidence="3">Low density lipoprotein receptor adapter protein 1-B</fullName>
    </submittedName>
</protein>
<dbReference type="InterPro" id="IPR051133">
    <property type="entry name" value="Adapter_Engulfment-Domain"/>
</dbReference>
<dbReference type="InterPro" id="IPR006020">
    <property type="entry name" value="PTB/PI_dom"/>
</dbReference>
<dbReference type="PANTHER" id="PTHR11232">
    <property type="entry name" value="PHOSPHOTYROSINE INTERACTION DOMAIN-CONTAINING FAMILY MEMBER"/>
    <property type="match status" value="1"/>
</dbReference>
<dbReference type="AlphaFoldDB" id="A0A8J5D1C1"/>
<dbReference type="Pfam" id="PF00640">
    <property type="entry name" value="PID"/>
    <property type="match status" value="1"/>
</dbReference>
<dbReference type="SUPFAM" id="SSF50729">
    <property type="entry name" value="PH domain-like"/>
    <property type="match status" value="1"/>
</dbReference>
<dbReference type="Gene3D" id="2.30.29.30">
    <property type="entry name" value="Pleckstrin-homology domain (PH domain)/Phosphotyrosine-binding domain (PTB)"/>
    <property type="match status" value="1"/>
</dbReference>
<dbReference type="InterPro" id="IPR011993">
    <property type="entry name" value="PH-like_dom_sf"/>
</dbReference>
<reference evidence="3" key="1">
    <citation type="submission" date="2020-07" db="EMBL/GenBank/DDBJ databases">
        <title>The High-quality genome of the commercially important snow crab, Chionoecetes opilio.</title>
        <authorList>
            <person name="Jeong J.-H."/>
            <person name="Ryu S."/>
        </authorList>
    </citation>
    <scope>NUCLEOTIDE SEQUENCE</scope>
    <source>
        <strain evidence="3">MADBK_172401_WGS</strain>
        <tissue evidence="3">Digestive gland</tissue>
    </source>
</reference>
<evidence type="ECO:0000256" key="1">
    <source>
        <dbReference type="SAM" id="MobiDB-lite"/>
    </source>
</evidence>
<accession>A0A8J5D1C1</accession>
<feature type="compositionally biased region" description="Polar residues" evidence="1">
    <location>
        <begin position="247"/>
        <end position="263"/>
    </location>
</feature>
<evidence type="ECO:0000259" key="2">
    <source>
        <dbReference type="PROSITE" id="PS01179"/>
    </source>
</evidence>
<keyword evidence="3" id="KW-0675">Receptor</keyword>
<keyword evidence="3" id="KW-0449">Lipoprotein</keyword>
<name>A0A8J5D1C1_CHIOP</name>
<dbReference type="EMBL" id="JACEEZ010005061">
    <property type="protein sequence ID" value="KAG0725927.1"/>
    <property type="molecule type" value="Genomic_DNA"/>
</dbReference>
<comment type="caution">
    <text evidence="3">The sequence shown here is derived from an EMBL/GenBank/DDBJ whole genome shotgun (WGS) entry which is preliminary data.</text>
</comment>
<keyword evidence="4" id="KW-1185">Reference proteome</keyword>
<proteinExistence type="predicted"/>
<feature type="compositionally biased region" description="Low complexity" evidence="1">
    <location>
        <begin position="229"/>
        <end position="245"/>
    </location>
</feature>
<dbReference type="OrthoDB" id="9999955at2759"/>
<organism evidence="3 4">
    <name type="scientific">Chionoecetes opilio</name>
    <name type="common">Atlantic snow crab</name>
    <name type="synonym">Cancer opilio</name>
    <dbReference type="NCBI Taxonomy" id="41210"/>
    <lineage>
        <taxon>Eukaryota</taxon>
        <taxon>Metazoa</taxon>
        <taxon>Ecdysozoa</taxon>
        <taxon>Arthropoda</taxon>
        <taxon>Crustacea</taxon>
        <taxon>Multicrustacea</taxon>
        <taxon>Malacostraca</taxon>
        <taxon>Eumalacostraca</taxon>
        <taxon>Eucarida</taxon>
        <taxon>Decapoda</taxon>
        <taxon>Pleocyemata</taxon>
        <taxon>Brachyura</taxon>
        <taxon>Eubrachyura</taxon>
        <taxon>Majoidea</taxon>
        <taxon>Majidae</taxon>
        <taxon>Chionoecetes</taxon>
    </lineage>
</organism>
<dbReference type="PROSITE" id="PS01179">
    <property type="entry name" value="PID"/>
    <property type="match status" value="1"/>
</dbReference>
<evidence type="ECO:0000313" key="3">
    <source>
        <dbReference type="EMBL" id="KAG0725927.1"/>
    </source>
</evidence>
<feature type="domain" description="PID" evidence="2">
    <location>
        <begin position="23"/>
        <end position="76"/>
    </location>
</feature>
<gene>
    <name evidence="3" type="primary">ldlrap1-b</name>
    <name evidence="3" type="ORF">GWK47_037611</name>
</gene>
<feature type="compositionally biased region" description="Polar residues" evidence="1">
    <location>
        <begin position="274"/>
        <end position="288"/>
    </location>
</feature>
<feature type="region of interest" description="Disordered" evidence="1">
    <location>
        <begin position="228"/>
        <end position="309"/>
    </location>
</feature>
<dbReference type="PANTHER" id="PTHR11232:SF74">
    <property type="entry name" value="PTB DOMAIN-CONTAINING ADAPTER PROTEIN CED-6-LIKE PROTEIN"/>
    <property type="match status" value="1"/>
</dbReference>
<dbReference type="Proteomes" id="UP000770661">
    <property type="component" value="Unassembled WGS sequence"/>
</dbReference>
<sequence length="309" mass="32987">MGGARGKPPPLGASCHSVGHQIISYCSADAHYDHVFAFIATTDNDTCACHAFLCPKRKMAQAVTISIAQAFNLAYECWKMSIDNKDETFGHEELPAEVTLLVGGCVLGSVLVVPVAGHCLSLRAEGLLELWLSVHVTYTDDWACEAVVVLYSVQVQPLGDALGLAPTAALVRDAAYWWWFAQGLLLAALVRWLLNCGTQEDSLEGEEGCEEGPEAVVGTAALHSLGRVSQSQPSSQASSPIPIRSDFGSSELSTSGYQSSSQALLIDLEDSSEHPGTTSHPHAKTSAQGKPRNTLDDLEDISDGFSRFP</sequence>
<evidence type="ECO:0000313" key="4">
    <source>
        <dbReference type="Proteomes" id="UP000770661"/>
    </source>
</evidence>